<feature type="DNA-binding region" description="HMG box" evidence="5">
    <location>
        <begin position="94"/>
        <end position="162"/>
    </location>
</feature>
<feature type="compositionally biased region" description="Low complexity" evidence="6">
    <location>
        <begin position="402"/>
        <end position="417"/>
    </location>
</feature>
<evidence type="ECO:0000256" key="3">
    <source>
        <dbReference type="ARBA" id="ARBA00023163"/>
    </source>
</evidence>
<dbReference type="SUPFAM" id="SSF47095">
    <property type="entry name" value="HMG-box"/>
    <property type="match status" value="1"/>
</dbReference>
<reference evidence="8" key="2">
    <citation type="submission" date="2020-06" db="EMBL/GenBank/DDBJ databases">
        <authorList>
            <person name="Sheffer M."/>
        </authorList>
    </citation>
    <scope>NUCLEOTIDE SEQUENCE</scope>
</reference>
<dbReference type="PANTHER" id="PTHR10270">
    <property type="entry name" value="SOX TRANSCRIPTION FACTOR"/>
    <property type="match status" value="1"/>
</dbReference>
<sequence>MYNSGVDYRASDGGWGMVYPNYPYKYQAYPEEGSVAQAPWAPDMSNMSDESPPPPMEGDEEPASPMPTPTPRSGSRGSGGGKSSAAAAAMEQRIRRPMNAFMVWAKSERKRLADENPDMHNADLSKLLGKRWRALTPVERQPYVQEAERLRQQHQKDYPHYKYRPRRRKSTKRGNNTAPKGAPTPPIAQATGGSISTSPHSMYPNGYNSTYDAPSPMSYTPQQSVCNGSNLNRGGFHPQQLNCDYYGVQTPDCSPNGSPDNDVSLGAKFPKKDLGLGFEYGQDKSVSQRVDGGIRGLPTPDMSPPQNEQEACNRLQMQRREGNPSRGSNNTLIQLISQFGGTSNYLKDIRPPYRLPMRLATSTLQALSAASGNPIYTFSESGSQMIDTQSTFDGQRRDFYHSSSSMSPLNSPSTSVSDRNSPFPTTSHLYSALSRSPTYRHLSTYNNCGSDNGSTGLFPSQQIKIEVEDGNSDPGQQFNFMPSYGSAPSYTNVAPTSSNFGCAYSSQDMYPKSTCSDQTNAFSFTKSVASGNALSSGYSTISPPDSNFVSDIFGDIDGKELDRYLTGSSSFPTSNTGPTDSPNLPSASPISLRSRLQQSQRNPDDTRLGGQFQDFSKPMYGSTLTDGHNKLSLGCEEEGDTMSEAFAALRSIIS</sequence>
<feature type="compositionally biased region" description="Polar residues" evidence="6">
    <location>
        <begin position="566"/>
        <end position="601"/>
    </location>
</feature>
<dbReference type="Proteomes" id="UP000807504">
    <property type="component" value="Unassembled WGS sequence"/>
</dbReference>
<feature type="region of interest" description="Disordered" evidence="6">
    <location>
        <begin position="566"/>
        <end position="620"/>
    </location>
</feature>
<keyword evidence="4 5" id="KW-0539">Nucleus</keyword>
<dbReference type="GO" id="GO:0000978">
    <property type="term" value="F:RNA polymerase II cis-regulatory region sequence-specific DNA binding"/>
    <property type="evidence" value="ECO:0007669"/>
    <property type="project" value="TreeGrafter"/>
</dbReference>
<keyword evidence="9" id="KW-1185">Reference proteome</keyword>
<evidence type="ECO:0000313" key="9">
    <source>
        <dbReference type="Proteomes" id="UP000807504"/>
    </source>
</evidence>
<dbReference type="OrthoDB" id="6247875at2759"/>
<dbReference type="InterPro" id="IPR009071">
    <property type="entry name" value="HMG_box_dom"/>
</dbReference>
<proteinExistence type="predicted"/>
<organism evidence="8 9">
    <name type="scientific">Argiope bruennichi</name>
    <name type="common">Wasp spider</name>
    <name type="synonym">Aranea bruennichi</name>
    <dbReference type="NCBI Taxonomy" id="94029"/>
    <lineage>
        <taxon>Eukaryota</taxon>
        <taxon>Metazoa</taxon>
        <taxon>Ecdysozoa</taxon>
        <taxon>Arthropoda</taxon>
        <taxon>Chelicerata</taxon>
        <taxon>Arachnida</taxon>
        <taxon>Araneae</taxon>
        <taxon>Araneomorphae</taxon>
        <taxon>Entelegynae</taxon>
        <taxon>Araneoidea</taxon>
        <taxon>Araneidae</taxon>
        <taxon>Argiope</taxon>
    </lineage>
</organism>
<dbReference type="OMA" id="HQKDYPH"/>
<dbReference type="InterPro" id="IPR050140">
    <property type="entry name" value="SRY-related_HMG-box_TF-like"/>
</dbReference>
<dbReference type="FunFam" id="1.10.30.10:FF:000003">
    <property type="entry name" value="Putative transcription factor SOX-6"/>
    <property type="match status" value="1"/>
</dbReference>
<evidence type="ECO:0000256" key="5">
    <source>
        <dbReference type="PROSITE-ProRule" id="PRU00267"/>
    </source>
</evidence>
<evidence type="ECO:0000256" key="6">
    <source>
        <dbReference type="SAM" id="MobiDB-lite"/>
    </source>
</evidence>
<gene>
    <name evidence="8" type="ORF">HNY73_012256</name>
</gene>
<dbReference type="GO" id="GO:0005634">
    <property type="term" value="C:nucleus"/>
    <property type="evidence" value="ECO:0007669"/>
    <property type="project" value="UniProtKB-UniRule"/>
</dbReference>
<evidence type="ECO:0000256" key="4">
    <source>
        <dbReference type="ARBA" id="ARBA00023242"/>
    </source>
</evidence>
<dbReference type="CDD" id="cd22032">
    <property type="entry name" value="HMG-box_SoxF"/>
    <property type="match status" value="1"/>
</dbReference>
<dbReference type="GO" id="GO:0030154">
    <property type="term" value="P:cell differentiation"/>
    <property type="evidence" value="ECO:0007669"/>
    <property type="project" value="TreeGrafter"/>
</dbReference>
<evidence type="ECO:0000256" key="2">
    <source>
        <dbReference type="ARBA" id="ARBA00023125"/>
    </source>
</evidence>
<feature type="compositionally biased region" description="Basic and acidic residues" evidence="6">
    <location>
        <begin position="146"/>
        <end position="160"/>
    </location>
</feature>
<evidence type="ECO:0000256" key="1">
    <source>
        <dbReference type="ARBA" id="ARBA00023015"/>
    </source>
</evidence>
<name>A0A8T0EW08_ARGBR</name>
<dbReference type="AlphaFoldDB" id="A0A8T0EW08"/>
<dbReference type="Gene3D" id="1.10.30.10">
    <property type="entry name" value="High mobility group box domain"/>
    <property type="match status" value="1"/>
</dbReference>
<dbReference type="Pfam" id="PF00505">
    <property type="entry name" value="HMG_box"/>
    <property type="match status" value="1"/>
</dbReference>
<dbReference type="PANTHER" id="PTHR10270:SF317">
    <property type="entry name" value="TRANSCRIPTION FACTOR SOX-15-RELATED"/>
    <property type="match status" value="1"/>
</dbReference>
<feature type="region of interest" description="Disordered" evidence="6">
    <location>
        <begin position="396"/>
        <end position="422"/>
    </location>
</feature>
<dbReference type="InterPro" id="IPR036910">
    <property type="entry name" value="HMG_box_dom_sf"/>
</dbReference>
<feature type="region of interest" description="Disordered" evidence="6">
    <location>
        <begin position="138"/>
        <end position="207"/>
    </location>
</feature>
<keyword evidence="1" id="KW-0805">Transcription regulation</keyword>
<feature type="compositionally biased region" description="Basic residues" evidence="6">
    <location>
        <begin position="161"/>
        <end position="172"/>
    </location>
</feature>
<feature type="region of interest" description="Disordered" evidence="6">
    <location>
        <begin position="37"/>
        <end position="92"/>
    </location>
</feature>
<keyword evidence="2 5" id="KW-0238">DNA-binding</keyword>
<protein>
    <submittedName>
        <fullName evidence="8">Putative transcription factor SOX-15 like protein</fullName>
    </submittedName>
</protein>
<evidence type="ECO:0000313" key="8">
    <source>
        <dbReference type="EMBL" id="KAF8781914.1"/>
    </source>
</evidence>
<accession>A0A8T0EW08</accession>
<dbReference type="PROSITE" id="PS50118">
    <property type="entry name" value="HMG_BOX_2"/>
    <property type="match status" value="1"/>
</dbReference>
<feature type="compositionally biased region" description="Polar residues" evidence="6">
    <location>
        <begin position="191"/>
        <end position="207"/>
    </location>
</feature>
<dbReference type="GO" id="GO:0001228">
    <property type="term" value="F:DNA-binding transcription activator activity, RNA polymerase II-specific"/>
    <property type="evidence" value="ECO:0007669"/>
    <property type="project" value="TreeGrafter"/>
</dbReference>
<dbReference type="SMART" id="SM00398">
    <property type="entry name" value="HMG"/>
    <property type="match status" value="1"/>
</dbReference>
<feature type="domain" description="HMG box" evidence="7">
    <location>
        <begin position="94"/>
        <end position="162"/>
    </location>
</feature>
<dbReference type="EMBL" id="JABXBU010001863">
    <property type="protein sequence ID" value="KAF8781914.1"/>
    <property type="molecule type" value="Genomic_DNA"/>
</dbReference>
<keyword evidence="3" id="KW-0804">Transcription</keyword>
<evidence type="ECO:0000259" key="7">
    <source>
        <dbReference type="PROSITE" id="PS50118"/>
    </source>
</evidence>
<comment type="caution">
    <text evidence="8">The sequence shown here is derived from an EMBL/GenBank/DDBJ whole genome shotgun (WGS) entry which is preliminary data.</text>
</comment>
<reference evidence="8" key="1">
    <citation type="journal article" date="2020" name="bioRxiv">
        <title>Chromosome-level reference genome of the European wasp spider Argiope bruennichi: a resource for studies on range expansion and evolutionary adaptation.</title>
        <authorList>
            <person name="Sheffer M.M."/>
            <person name="Hoppe A."/>
            <person name="Krehenwinkel H."/>
            <person name="Uhl G."/>
            <person name="Kuss A.W."/>
            <person name="Jensen L."/>
            <person name="Jensen C."/>
            <person name="Gillespie R.G."/>
            <person name="Hoff K.J."/>
            <person name="Prost S."/>
        </authorList>
    </citation>
    <scope>NUCLEOTIDE SEQUENCE</scope>
</reference>